<reference evidence="2 3" key="1">
    <citation type="submission" date="2021-05" db="EMBL/GenBank/DDBJ databases">
        <title>Croceibacterium sp. LX-88 genome sequence.</title>
        <authorList>
            <person name="Luo X."/>
        </authorList>
    </citation>
    <scope>NUCLEOTIDE SEQUENCE [LARGE SCALE GENOMIC DNA]</scope>
    <source>
        <strain evidence="2 3">LX-88</strain>
    </source>
</reference>
<evidence type="ECO:0000313" key="3">
    <source>
        <dbReference type="Proteomes" id="UP000811255"/>
    </source>
</evidence>
<evidence type="ECO:0000256" key="1">
    <source>
        <dbReference type="SAM" id="MobiDB-lite"/>
    </source>
</evidence>
<evidence type="ECO:0000313" key="2">
    <source>
        <dbReference type="EMBL" id="MBT2132980.1"/>
    </source>
</evidence>
<protein>
    <submittedName>
        <fullName evidence="2">Uncharacterized protein</fullName>
    </submittedName>
</protein>
<organism evidence="2 3">
    <name type="scientific">Croceibacterium selenioxidans</name>
    <dbReference type="NCBI Taxonomy" id="2838833"/>
    <lineage>
        <taxon>Bacteria</taxon>
        <taxon>Pseudomonadati</taxon>
        <taxon>Pseudomonadota</taxon>
        <taxon>Alphaproteobacteria</taxon>
        <taxon>Sphingomonadales</taxon>
        <taxon>Erythrobacteraceae</taxon>
        <taxon>Croceibacterium</taxon>
    </lineage>
</organism>
<proteinExistence type="predicted"/>
<gene>
    <name evidence="2" type="ORF">KK137_01420</name>
</gene>
<feature type="region of interest" description="Disordered" evidence="1">
    <location>
        <begin position="38"/>
        <end position="83"/>
    </location>
</feature>
<name>A0ABS5VZM7_9SPHN</name>
<dbReference type="EMBL" id="JAHFVK010000001">
    <property type="protein sequence ID" value="MBT2132980.1"/>
    <property type="molecule type" value="Genomic_DNA"/>
</dbReference>
<comment type="caution">
    <text evidence="2">The sequence shown here is derived from an EMBL/GenBank/DDBJ whole genome shotgun (WGS) entry which is preliminary data.</text>
</comment>
<feature type="compositionally biased region" description="Basic and acidic residues" evidence="1">
    <location>
        <begin position="38"/>
        <end position="48"/>
    </location>
</feature>
<sequence>MGRHRDEAERRGVEFGAQNRPYPAEVLDLRVVAFGDHHGNVHSDRGEQGNHVGAGEEAQDHVGPQAIQRPPQNVNTGYRAQRPFDRRSSGWRVAEADDLHGRIVVVIRPRRRFVERKDCHTPAPLHHGVCDNADDALCPASAQTGQRECHVASRSTSDRVARDAS</sequence>
<accession>A0ABS5VZM7</accession>
<keyword evidence="3" id="KW-1185">Reference proteome</keyword>
<dbReference type="Proteomes" id="UP000811255">
    <property type="component" value="Unassembled WGS sequence"/>
</dbReference>